<dbReference type="AlphaFoldDB" id="A0A1A8YJ16"/>
<dbReference type="Proteomes" id="UP000078550">
    <property type="component" value="Unassembled WGS sequence"/>
</dbReference>
<evidence type="ECO:0000313" key="4">
    <source>
        <dbReference type="Proteomes" id="UP000078550"/>
    </source>
</evidence>
<gene>
    <name evidence="2" type="ORF">POVWA1_007520</name>
    <name evidence="3" type="ORF">POVWA2_007690</name>
</gene>
<feature type="region of interest" description="Disordered" evidence="1">
    <location>
        <begin position="1"/>
        <end position="26"/>
    </location>
</feature>
<organism evidence="2 5">
    <name type="scientific">Plasmodium ovale wallikeri</name>
    <dbReference type="NCBI Taxonomy" id="864142"/>
    <lineage>
        <taxon>Eukaryota</taxon>
        <taxon>Sar</taxon>
        <taxon>Alveolata</taxon>
        <taxon>Apicomplexa</taxon>
        <taxon>Aconoidasida</taxon>
        <taxon>Haemosporida</taxon>
        <taxon>Plasmodiidae</taxon>
        <taxon>Plasmodium</taxon>
        <taxon>Plasmodium (Plasmodium)</taxon>
    </lineage>
</organism>
<evidence type="ECO:0000313" key="3">
    <source>
        <dbReference type="EMBL" id="SBT32082.1"/>
    </source>
</evidence>
<reference evidence="4 5" key="2">
    <citation type="submission" date="2016-05" db="EMBL/GenBank/DDBJ databases">
        <authorList>
            <person name="Naeem Raeece"/>
        </authorList>
    </citation>
    <scope>NUCLEOTIDE SEQUENCE [LARGE SCALE GENOMIC DNA]</scope>
</reference>
<accession>A0A1A8YJ16</accession>
<protein>
    <submittedName>
        <fullName evidence="2">Uncharacterized protein</fullName>
    </submittedName>
</protein>
<evidence type="ECO:0000256" key="1">
    <source>
        <dbReference type="SAM" id="MobiDB-lite"/>
    </source>
</evidence>
<dbReference type="Proteomes" id="UP000078555">
    <property type="component" value="Unassembled WGS sequence"/>
</dbReference>
<sequence length="486" mass="55135">MKTELSGKSTYHSKNENTKGKREKLKPIQVRRSIKDILIDENPCNYIYNYTGRDISVFPKMIVKCDDNLEDTSKVMSPSGDKNYINTYVVDVESMDSHEQMMMEELKGLLNKEDLSDEMKNNIKSLFIEVQEIYLELKNDIKNNYPSTEDILKLYCTNDTTGKSRNTIWKSVCFYKLLSDQLRDIHISTISSYRLGYLKTIYKWYKKNKKMIFNCKQDGCKKSCHTHGEDAVTEALRESGVGREAEVGAANVEAANVEAAKVEATNVEAAKVEAANVEMASVGGVAANGGVSADEEGEITANKPEQANKRGNKQFAKVESEDFDHLLKTNIQEMRAQRCTQERDVGNLCEQHDKSSDLMSDTLDNYIFPNPIFAKTRRSEKGNEVDLESANGQFACGKERNTGGEHTQIPHTRSSHMSHFASNDLISEEESVKRTPIDTNKIRELEEEIKKQKLLIKKKEAEIINSPIGIKFKEIFGNFQDIDINR</sequence>
<reference evidence="2" key="1">
    <citation type="submission" date="2016-05" db="EMBL/GenBank/DDBJ databases">
        <authorList>
            <person name="Lavstsen T."/>
            <person name="Jespersen J.S."/>
        </authorList>
    </citation>
    <scope>NUCLEOTIDE SEQUENCE [LARGE SCALE GENOMIC DNA]</scope>
</reference>
<name>A0A1A8YJ16_PLAOA</name>
<feature type="compositionally biased region" description="Polar residues" evidence="1">
    <location>
        <begin position="1"/>
        <end position="12"/>
    </location>
</feature>
<dbReference type="EMBL" id="FLRD01000021">
    <property type="protein sequence ID" value="SBT31521.1"/>
    <property type="molecule type" value="Genomic_DNA"/>
</dbReference>
<keyword evidence="5" id="KW-1185">Reference proteome</keyword>
<evidence type="ECO:0000313" key="2">
    <source>
        <dbReference type="EMBL" id="SBT31521.1"/>
    </source>
</evidence>
<proteinExistence type="predicted"/>
<dbReference type="EMBL" id="FLRE01000029">
    <property type="protein sequence ID" value="SBT32082.1"/>
    <property type="molecule type" value="Genomic_DNA"/>
</dbReference>
<feature type="region of interest" description="Disordered" evidence="1">
    <location>
        <begin position="397"/>
        <end position="417"/>
    </location>
</feature>
<evidence type="ECO:0000313" key="5">
    <source>
        <dbReference type="Proteomes" id="UP000078555"/>
    </source>
</evidence>